<sequence>MDDGEIKIKEMALDVRIFEKTSPSRFISFTIPNPNSPIHLLRVAVLDSPVHSTESSPPRVAAILVPKHRESDWIFSTESGQLQLLLNMPEISRLILIGDDHDTDSDLPAVYHRPNGEDDESEKLEIRLKPLVVALLPKTLTREEIDDVPFLIYDDNVVSSVEIEKCVGPFVGEMLIEDVEIEIDDGVREFRRRLRFKRMPNLVQSAIKIIPRSCSNPSLPLMGTEFKLDLTELVHPYLAPMVASLSLIGSDVYDHLKSKPKALCIGVGGGGLLSFLRLQLGFEVTGVEIDPEVLRIARQYFGLEESLARVHVEDGIEFLKRLSKSCDDDARFDVLMVDLDSTDPIHGMTAPPVEFVAKDVLLAARTVLVPSGVFIINVIPPNKTFYQELQDQFRHVFAELYEIDVGNGENFVLIATVAPRKSGFNRENLTPAVSGKYLDAIQKI</sequence>
<dbReference type="PANTHER" id="PTHR43317">
    <property type="entry name" value="THERMOSPERMINE SYNTHASE ACAULIS5"/>
    <property type="match status" value="1"/>
</dbReference>
<dbReference type="Gene3D" id="3.40.50.150">
    <property type="entry name" value="Vaccinia Virus protein VP39"/>
    <property type="match status" value="1"/>
</dbReference>
<dbReference type="Proteomes" id="UP000426265">
    <property type="component" value="Unassembled WGS sequence"/>
</dbReference>
<evidence type="ECO:0000313" key="4">
    <source>
        <dbReference type="Proteomes" id="UP000078284"/>
    </source>
</evidence>
<dbReference type="PANTHER" id="PTHR43317:SF1">
    <property type="entry name" value="THERMOSPERMINE SYNTHASE ACAULIS5"/>
    <property type="match status" value="1"/>
</dbReference>
<protein>
    <recommendedName>
        <fullName evidence="6">S-adenosyl-L-methionine-dependent methyltransferases superfamily protein</fullName>
    </recommendedName>
</protein>
<reference evidence="3 5" key="3">
    <citation type="submission" date="2019-11" db="EMBL/GenBank/DDBJ databases">
        <authorList>
            <person name="Jiao W.-B."/>
            <person name="Schneeberger K."/>
        </authorList>
    </citation>
    <scope>NUCLEOTIDE SEQUENCE [LARGE SCALE GENOMIC DNA]</scope>
    <source>
        <strain evidence="5">cv. An-1</strain>
    </source>
</reference>
<evidence type="ECO:0000313" key="2">
    <source>
        <dbReference type="EMBL" id="OAO93917.1"/>
    </source>
</evidence>
<dbReference type="AlphaFoldDB" id="A0A178UKU4"/>
<dbReference type="GO" id="GO:0006596">
    <property type="term" value="P:polyamine biosynthetic process"/>
    <property type="evidence" value="ECO:0007669"/>
    <property type="project" value="UniProtKB-KW"/>
</dbReference>
<organism evidence="2 4">
    <name type="scientific">Arabidopsis thaliana</name>
    <name type="common">Mouse-ear cress</name>
    <dbReference type="NCBI Taxonomy" id="3702"/>
    <lineage>
        <taxon>Eukaryota</taxon>
        <taxon>Viridiplantae</taxon>
        <taxon>Streptophyta</taxon>
        <taxon>Embryophyta</taxon>
        <taxon>Tracheophyta</taxon>
        <taxon>Spermatophyta</taxon>
        <taxon>Magnoliopsida</taxon>
        <taxon>eudicotyledons</taxon>
        <taxon>Gunneridae</taxon>
        <taxon>Pentapetalae</taxon>
        <taxon>rosids</taxon>
        <taxon>malvids</taxon>
        <taxon>Brassicales</taxon>
        <taxon>Brassicaceae</taxon>
        <taxon>Camelineae</taxon>
        <taxon>Arabidopsis</taxon>
    </lineage>
</organism>
<evidence type="ECO:0000256" key="1">
    <source>
        <dbReference type="ARBA" id="ARBA00023115"/>
    </source>
</evidence>
<reference evidence="2" key="2">
    <citation type="submission" date="2016-03" db="EMBL/GenBank/DDBJ databases">
        <title>Full-length assembly of Arabidopsis thaliana Ler reveals the complement of translocations and inversions.</title>
        <authorList>
            <person name="Zapata L."/>
            <person name="Schneeberger K."/>
            <person name="Ossowski S."/>
        </authorList>
    </citation>
    <scope>NUCLEOTIDE SEQUENCE [LARGE SCALE GENOMIC DNA]</scope>
    <source>
        <tissue evidence="2">Leaf</tissue>
    </source>
</reference>
<name>A0A178UKU4_ARATH</name>
<gene>
    <name evidence="2" type="ordered locus">AXX17_At5g04020</name>
    <name evidence="3" type="ORF">AN1_LOCUS21265</name>
</gene>
<evidence type="ECO:0008006" key="6">
    <source>
        <dbReference type="Google" id="ProtNLM"/>
    </source>
</evidence>
<dbReference type="InterPro" id="IPR029063">
    <property type="entry name" value="SAM-dependent_MTases_sf"/>
</dbReference>
<evidence type="ECO:0000313" key="3">
    <source>
        <dbReference type="EMBL" id="VYS65860.1"/>
    </source>
</evidence>
<dbReference type="EMBL" id="CACRSJ010000110">
    <property type="protein sequence ID" value="VYS65860.1"/>
    <property type="molecule type" value="Genomic_DNA"/>
</dbReference>
<dbReference type="ExpressionAtlas" id="A0A178UKU4">
    <property type="expression patterns" value="baseline and differential"/>
</dbReference>
<dbReference type="FunFam" id="3.40.50.150:FF:000300">
    <property type="entry name" value="S-adenosyl-L-methionine-dependent methyltransferases superfamily protein"/>
    <property type="match status" value="1"/>
</dbReference>
<dbReference type="EMBL" id="LUHQ01000005">
    <property type="protein sequence ID" value="OAO93917.1"/>
    <property type="molecule type" value="Genomic_DNA"/>
</dbReference>
<keyword evidence="1" id="KW-0620">Polyamine biosynthesis</keyword>
<accession>A0A178UKU4</accession>
<dbReference type="SUPFAM" id="SSF53335">
    <property type="entry name" value="S-adenosyl-L-methionine-dependent methyltransferases"/>
    <property type="match status" value="1"/>
</dbReference>
<dbReference type="Proteomes" id="UP000078284">
    <property type="component" value="Chromosome 5"/>
</dbReference>
<dbReference type="CDD" id="cd02440">
    <property type="entry name" value="AdoMet_MTases"/>
    <property type="match status" value="1"/>
</dbReference>
<evidence type="ECO:0000313" key="5">
    <source>
        <dbReference type="Proteomes" id="UP000426265"/>
    </source>
</evidence>
<proteinExistence type="predicted"/>
<dbReference type="Pfam" id="PF01564">
    <property type="entry name" value="Spermine_synth"/>
    <property type="match status" value="1"/>
</dbReference>
<reference evidence="4" key="1">
    <citation type="journal article" date="2016" name="Proc. Natl. Acad. Sci. U.S.A.">
        <title>Chromosome-level assembly of Arabidopsis thaliana Ler reveals the extent of translocation and inversion polymorphisms.</title>
        <authorList>
            <person name="Zapata L."/>
            <person name="Ding J."/>
            <person name="Willing E.M."/>
            <person name="Hartwig B."/>
            <person name="Bezdan D."/>
            <person name="Jiao W.B."/>
            <person name="Patel V."/>
            <person name="Velikkakam James G."/>
            <person name="Koornneef M."/>
            <person name="Ossowski S."/>
            <person name="Schneeberger K."/>
        </authorList>
    </citation>
    <scope>NUCLEOTIDE SEQUENCE [LARGE SCALE GENOMIC DNA]</scope>
    <source>
        <strain evidence="4">cv. Landsberg erecta</strain>
    </source>
</reference>